<dbReference type="PROSITE" id="PS51197">
    <property type="entry name" value="HTH_RRF2_2"/>
    <property type="match status" value="1"/>
</dbReference>
<proteinExistence type="predicted"/>
<protein>
    <submittedName>
        <fullName evidence="1">Rrf2 family transcriptional regulator</fullName>
    </submittedName>
</protein>
<keyword evidence="2" id="KW-1185">Reference proteome</keyword>
<name>A0A563UK00_9SPHI</name>
<dbReference type="InterPro" id="IPR000944">
    <property type="entry name" value="Tscrpt_reg_Rrf2"/>
</dbReference>
<dbReference type="EMBL" id="VOEJ01000001">
    <property type="protein sequence ID" value="TWR31663.1"/>
    <property type="molecule type" value="Genomic_DNA"/>
</dbReference>
<dbReference type="Pfam" id="PF02082">
    <property type="entry name" value="Rrf2"/>
    <property type="match status" value="1"/>
</dbReference>
<reference evidence="1 2" key="1">
    <citation type="submission" date="2019-07" db="EMBL/GenBank/DDBJ databases">
        <authorList>
            <person name="Kim J."/>
        </authorList>
    </citation>
    <scope>NUCLEOTIDE SEQUENCE [LARGE SCALE GENOMIC DNA]</scope>
    <source>
        <strain evidence="2">dk17</strain>
    </source>
</reference>
<dbReference type="AlphaFoldDB" id="A0A563UK00"/>
<comment type="caution">
    <text evidence="1">The sequence shown here is derived from an EMBL/GenBank/DDBJ whole genome shotgun (WGS) entry which is preliminary data.</text>
</comment>
<gene>
    <name evidence="1" type="ORF">FPZ43_04110</name>
</gene>
<dbReference type="GO" id="GO:0003700">
    <property type="term" value="F:DNA-binding transcription factor activity"/>
    <property type="evidence" value="ECO:0007669"/>
    <property type="project" value="TreeGrafter"/>
</dbReference>
<dbReference type="PANTHER" id="PTHR33221">
    <property type="entry name" value="WINGED HELIX-TURN-HELIX TRANSCRIPTIONAL REGULATOR, RRF2 FAMILY"/>
    <property type="match status" value="1"/>
</dbReference>
<dbReference type="InterPro" id="IPR036388">
    <property type="entry name" value="WH-like_DNA-bd_sf"/>
</dbReference>
<dbReference type="Proteomes" id="UP000320042">
    <property type="component" value="Unassembled WGS sequence"/>
</dbReference>
<dbReference type="InterPro" id="IPR036390">
    <property type="entry name" value="WH_DNA-bd_sf"/>
</dbReference>
<sequence>MSGRFQIAIHILTLLDKADGKLLSSQFIAGSLNANPALVRKELSNLNKFGFVNSREGQGGGYSLGKRAADITLADVFRTVQTGSVLGSTKNQPNPACSVGKQINQNISKFYDEIDNVVIGTLANTTLANFSSRFN</sequence>
<dbReference type="PANTHER" id="PTHR33221:SF15">
    <property type="entry name" value="HTH-TYPE TRANSCRIPTIONAL REGULATOR YWGB-RELATED"/>
    <property type="match status" value="1"/>
</dbReference>
<evidence type="ECO:0000313" key="2">
    <source>
        <dbReference type="Proteomes" id="UP000320042"/>
    </source>
</evidence>
<accession>A0A563UK00</accession>
<organism evidence="1 2">
    <name type="scientific">Mucilaginibacter pallidiroseus</name>
    <dbReference type="NCBI Taxonomy" id="2599295"/>
    <lineage>
        <taxon>Bacteria</taxon>
        <taxon>Pseudomonadati</taxon>
        <taxon>Bacteroidota</taxon>
        <taxon>Sphingobacteriia</taxon>
        <taxon>Sphingobacteriales</taxon>
        <taxon>Sphingobacteriaceae</taxon>
        <taxon>Mucilaginibacter</taxon>
    </lineage>
</organism>
<dbReference type="RefSeq" id="WP_146380561.1">
    <property type="nucleotide sequence ID" value="NZ_VOEJ01000001.1"/>
</dbReference>
<dbReference type="SUPFAM" id="SSF46785">
    <property type="entry name" value="Winged helix' DNA-binding domain"/>
    <property type="match status" value="1"/>
</dbReference>
<evidence type="ECO:0000313" key="1">
    <source>
        <dbReference type="EMBL" id="TWR31663.1"/>
    </source>
</evidence>
<dbReference type="OrthoDB" id="213028at2"/>
<dbReference type="GO" id="GO:0005829">
    <property type="term" value="C:cytosol"/>
    <property type="evidence" value="ECO:0007669"/>
    <property type="project" value="TreeGrafter"/>
</dbReference>
<dbReference type="Gene3D" id="1.10.10.10">
    <property type="entry name" value="Winged helix-like DNA-binding domain superfamily/Winged helix DNA-binding domain"/>
    <property type="match status" value="1"/>
</dbReference>